<feature type="region of interest" description="Disordered" evidence="1">
    <location>
        <begin position="394"/>
        <end position="426"/>
    </location>
</feature>
<gene>
    <name evidence="3" type="ORF">Ccrd_016282</name>
</gene>
<feature type="compositionally biased region" description="Gly residues" evidence="1">
    <location>
        <begin position="586"/>
        <end position="597"/>
    </location>
</feature>
<feature type="domain" description="PB1" evidence="2">
    <location>
        <begin position="74"/>
        <end position="172"/>
    </location>
</feature>
<feature type="compositionally biased region" description="Low complexity" evidence="1">
    <location>
        <begin position="259"/>
        <end position="271"/>
    </location>
</feature>
<dbReference type="EMBL" id="LEKV01001873">
    <property type="protein sequence ID" value="KVI05394.1"/>
    <property type="molecule type" value="Genomic_DNA"/>
</dbReference>
<evidence type="ECO:0000313" key="4">
    <source>
        <dbReference type="Proteomes" id="UP000243975"/>
    </source>
</evidence>
<dbReference type="AlphaFoldDB" id="A0A103YA99"/>
<feature type="region of interest" description="Disordered" evidence="1">
    <location>
        <begin position="359"/>
        <end position="378"/>
    </location>
</feature>
<dbReference type="SUPFAM" id="SSF54277">
    <property type="entry name" value="CAD &amp; PB1 domains"/>
    <property type="match status" value="1"/>
</dbReference>
<feature type="compositionally biased region" description="Low complexity" evidence="1">
    <location>
        <begin position="416"/>
        <end position="426"/>
    </location>
</feature>
<keyword evidence="4" id="KW-1185">Reference proteome</keyword>
<proteinExistence type="predicted"/>
<dbReference type="Gramene" id="KVI05394">
    <property type="protein sequence ID" value="KVI05394"/>
    <property type="gene ID" value="Ccrd_016282"/>
</dbReference>
<organism evidence="3 4">
    <name type="scientific">Cynara cardunculus var. scolymus</name>
    <name type="common">Globe artichoke</name>
    <name type="synonym">Cynara scolymus</name>
    <dbReference type="NCBI Taxonomy" id="59895"/>
    <lineage>
        <taxon>Eukaryota</taxon>
        <taxon>Viridiplantae</taxon>
        <taxon>Streptophyta</taxon>
        <taxon>Embryophyta</taxon>
        <taxon>Tracheophyta</taxon>
        <taxon>Spermatophyta</taxon>
        <taxon>Magnoliopsida</taxon>
        <taxon>eudicotyledons</taxon>
        <taxon>Gunneridae</taxon>
        <taxon>Pentapetalae</taxon>
        <taxon>asterids</taxon>
        <taxon>campanulids</taxon>
        <taxon>Asterales</taxon>
        <taxon>Asteraceae</taxon>
        <taxon>Carduoideae</taxon>
        <taxon>Cardueae</taxon>
        <taxon>Carduinae</taxon>
        <taxon>Cynara</taxon>
    </lineage>
</organism>
<dbReference type="Gene3D" id="3.10.20.90">
    <property type="entry name" value="Phosphatidylinositol 3-kinase Catalytic Subunit, Chain A, domain 1"/>
    <property type="match status" value="1"/>
</dbReference>
<feature type="region of interest" description="Disordered" evidence="1">
    <location>
        <begin position="578"/>
        <end position="601"/>
    </location>
</feature>
<accession>A0A103YA99</accession>
<evidence type="ECO:0000259" key="2">
    <source>
        <dbReference type="SMART" id="SM00666"/>
    </source>
</evidence>
<dbReference type="Pfam" id="PF00564">
    <property type="entry name" value="PB1"/>
    <property type="match status" value="1"/>
</dbReference>
<dbReference type="PANTHER" id="PTHR31066:SF101">
    <property type="entry name" value="PB1 DOMAIN-CONTAINING PROTEIN"/>
    <property type="match status" value="1"/>
</dbReference>
<evidence type="ECO:0000313" key="3">
    <source>
        <dbReference type="EMBL" id="KVI05394.1"/>
    </source>
</evidence>
<comment type="caution">
    <text evidence="3">The sequence shown here is derived from an EMBL/GenBank/DDBJ whole genome shotgun (WGS) entry which is preliminary data.</text>
</comment>
<dbReference type="CDD" id="cd06410">
    <property type="entry name" value="PB1_UP2"/>
    <property type="match status" value="1"/>
</dbReference>
<evidence type="ECO:0000256" key="1">
    <source>
        <dbReference type="SAM" id="MobiDB-lite"/>
    </source>
</evidence>
<feature type="compositionally biased region" description="Polar residues" evidence="1">
    <location>
        <begin position="238"/>
        <end position="247"/>
    </location>
</feature>
<feature type="compositionally biased region" description="Polar residues" evidence="1">
    <location>
        <begin position="622"/>
        <end position="643"/>
    </location>
</feature>
<feature type="region of interest" description="Disordered" evidence="1">
    <location>
        <begin position="497"/>
        <end position="541"/>
    </location>
</feature>
<dbReference type="PANTHER" id="PTHR31066">
    <property type="entry name" value="OS05G0427100 PROTEIN-RELATED"/>
    <property type="match status" value="1"/>
</dbReference>
<feature type="compositionally biased region" description="Polar residues" evidence="1">
    <location>
        <begin position="497"/>
        <end position="515"/>
    </location>
</feature>
<name>A0A103YA99_CYNCS</name>
<feature type="region of interest" description="Disordered" evidence="1">
    <location>
        <begin position="619"/>
        <end position="643"/>
    </location>
</feature>
<reference evidence="3 4" key="1">
    <citation type="journal article" date="2016" name="Sci. Rep.">
        <title>The genome sequence of the outbreeding globe artichoke constructed de novo incorporating a phase-aware low-pass sequencing strategy of F1 progeny.</title>
        <authorList>
            <person name="Scaglione D."/>
            <person name="Reyes-Chin-Wo S."/>
            <person name="Acquadro A."/>
            <person name="Froenicke L."/>
            <person name="Portis E."/>
            <person name="Beitel C."/>
            <person name="Tirone M."/>
            <person name="Mauro R."/>
            <person name="Lo Monaco A."/>
            <person name="Mauromicale G."/>
            <person name="Faccioli P."/>
            <person name="Cattivelli L."/>
            <person name="Rieseberg L."/>
            <person name="Michelmore R."/>
            <person name="Lanteri S."/>
        </authorList>
    </citation>
    <scope>NUCLEOTIDE SEQUENCE [LARGE SCALE GENOMIC DNA]</scope>
    <source>
        <strain evidence="3">2C</strain>
    </source>
</reference>
<feature type="compositionally biased region" description="Low complexity" evidence="1">
    <location>
        <begin position="518"/>
        <end position="539"/>
    </location>
</feature>
<protein>
    <recommendedName>
        <fullName evidence="2">PB1 domain-containing protein</fullName>
    </recommendedName>
</protein>
<dbReference type="Proteomes" id="UP000243975">
    <property type="component" value="Unassembled WGS sequence"/>
</dbReference>
<feature type="compositionally biased region" description="Low complexity" evidence="1">
    <location>
        <begin position="362"/>
        <end position="375"/>
    </location>
</feature>
<sequence>MDPTAAPASSAAAAAASATTTTATNYFHSIESNTDSWGEDSSQYQSNYGSSASAAGSVKIRLMCSSGGHIVPRPHDKSLCYVGGETHMVVVDRHTTLVDLTHRLSKTILRSSSSSTAGGFTLKYQLPTEDLDSLISVTTDEDLENMIEEYERLNSSSAVSKSSRLRLFIFPAKPESVSSIGSFLENSTKSEDWFLNALNGTTSGFSDTSSVNNLLGLDDEISLPEKKEVNQKGLLTTNLIGNNSGQDVHSIPDSPMMETTSSFGSASSTPSQPNLPPVSGNVDDHPKVGGGGGIEEMFSQMSVQQRHHKDQDDGVLAAAPAPVAVSGSPMSSATAIPEHSDPFLSYHERSEQGLQMAYLKHQQQQQQQQQFQQKQSTGSILSDMPYQEPVVQIQSSSNNNRVVDPNDTPDQSPRIQMQQQQQQNQNSAYLMSMPTTKADAQHPQLHHQQQLQFIHNPVPQPQYFHHHPPAVVPVASYYQMYQSPAMDQQNFVYYMPTRQQPPQGYNFPLQQQHADSSPRAPTNQAAPPPTTTRTPQAAPKTELPVGVYRATNSGGQQLIQVASGHQHQPQYVGFRHPTQSVASPAAGGGGGGGGGNFGYEFTDSLQQGQLMYYATQPMPPQSAAQYQTTSPIEASSQQSSNNR</sequence>
<dbReference type="InterPro" id="IPR053198">
    <property type="entry name" value="Gynoecium_Dev_Regulator"/>
</dbReference>
<dbReference type="SMART" id="SM00666">
    <property type="entry name" value="PB1"/>
    <property type="match status" value="1"/>
</dbReference>
<dbReference type="InterPro" id="IPR000270">
    <property type="entry name" value="PB1_dom"/>
</dbReference>
<dbReference type="STRING" id="59895.A0A103YA99"/>
<feature type="region of interest" description="Disordered" evidence="1">
    <location>
        <begin position="238"/>
        <end position="278"/>
    </location>
</feature>
<dbReference type="OMA" id="HAPQYLH"/>